<evidence type="ECO:0000256" key="3">
    <source>
        <dbReference type="PROSITE-ProRule" id="PRU00708"/>
    </source>
</evidence>
<sequence>MTTKFTKFAEVVKHFFQRSCSSSFSSCLEIGARPRHPHPFEYNKLMKAFARAGQPDDVLRLLDEMRQSNFELDVPCYTTAIDSLVVARRFEEAEAVFKDMVSSGLIPDVASCTVLVKMYSCYLKQFNKACLVLQWMVRLGCKPDVVAYSTLIAGLCQAGKNPGSYWCPQTYAA</sequence>
<evidence type="ECO:0000313" key="5">
    <source>
        <dbReference type="RefSeq" id="XP_039122162.1"/>
    </source>
</evidence>
<evidence type="ECO:0000256" key="2">
    <source>
        <dbReference type="ARBA" id="ARBA00022737"/>
    </source>
</evidence>
<dbReference type="InterPro" id="IPR011990">
    <property type="entry name" value="TPR-like_helical_dom_sf"/>
</dbReference>
<feature type="repeat" description="PPR" evidence="3">
    <location>
        <begin position="73"/>
        <end position="107"/>
    </location>
</feature>
<dbReference type="Proteomes" id="UP001515500">
    <property type="component" value="Chromosome 1"/>
</dbReference>
<name>A0AB40B4H9_DIOCR</name>
<dbReference type="AlphaFoldDB" id="A0AB40B4H9"/>
<feature type="repeat" description="PPR" evidence="3">
    <location>
        <begin position="38"/>
        <end position="72"/>
    </location>
</feature>
<gene>
    <name evidence="5" type="primary">LOC120258792</name>
</gene>
<dbReference type="PROSITE" id="PS51375">
    <property type="entry name" value="PPR"/>
    <property type="match status" value="3"/>
</dbReference>
<reference evidence="4" key="1">
    <citation type="submission" date="2025-05" db="UniProtKB">
        <authorList>
            <consortium name="RefSeq"/>
        </authorList>
    </citation>
    <scope>NUCLEOTIDE SEQUENCE [LARGE SCALE GENOMIC DNA]</scope>
</reference>
<reference evidence="5" key="2">
    <citation type="submission" date="2025-08" db="UniProtKB">
        <authorList>
            <consortium name="RefSeq"/>
        </authorList>
    </citation>
    <scope>IDENTIFICATION</scope>
</reference>
<keyword evidence="4" id="KW-1185">Reference proteome</keyword>
<organism evidence="4 5">
    <name type="scientific">Dioscorea cayennensis subsp. rotundata</name>
    <name type="common">White Guinea yam</name>
    <name type="synonym">Dioscorea rotundata</name>
    <dbReference type="NCBI Taxonomy" id="55577"/>
    <lineage>
        <taxon>Eukaryota</taxon>
        <taxon>Viridiplantae</taxon>
        <taxon>Streptophyta</taxon>
        <taxon>Embryophyta</taxon>
        <taxon>Tracheophyta</taxon>
        <taxon>Spermatophyta</taxon>
        <taxon>Magnoliopsida</taxon>
        <taxon>Liliopsida</taxon>
        <taxon>Dioscoreales</taxon>
        <taxon>Dioscoreaceae</taxon>
        <taxon>Dioscorea</taxon>
    </lineage>
</organism>
<dbReference type="GeneID" id="120258792"/>
<dbReference type="NCBIfam" id="TIGR00756">
    <property type="entry name" value="PPR"/>
    <property type="match status" value="2"/>
</dbReference>
<evidence type="ECO:0000313" key="4">
    <source>
        <dbReference type="Proteomes" id="UP001515500"/>
    </source>
</evidence>
<accession>A0AB40B4H9</accession>
<comment type="similarity">
    <text evidence="1">Belongs to the PPR family. P subfamily.</text>
</comment>
<dbReference type="PANTHER" id="PTHR47447:SF28">
    <property type="entry name" value="PENTACOTRIPEPTIDE-REPEAT REGION OF PRORP DOMAIN-CONTAINING PROTEIN"/>
    <property type="match status" value="1"/>
</dbReference>
<dbReference type="Pfam" id="PF13041">
    <property type="entry name" value="PPR_2"/>
    <property type="match status" value="2"/>
</dbReference>
<dbReference type="RefSeq" id="XP_039122162.1">
    <property type="nucleotide sequence ID" value="XM_039266228.1"/>
</dbReference>
<keyword evidence="2" id="KW-0677">Repeat</keyword>
<evidence type="ECO:0000256" key="1">
    <source>
        <dbReference type="ARBA" id="ARBA00007626"/>
    </source>
</evidence>
<dbReference type="Gene3D" id="1.25.40.10">
    <property type="entry name" value="Tetratricopeptide repeat domain"/>
    <property type="match status" value="2"/>
</dbReference>
<dbReference type="PANTHER" id="PTHR47447">
    <property type="entry name" value="OS03G0856100 PROTEIN"/>
    <property type="match status" value="1"/>
</dbReference>
<proteinExistence type="inferred from homology"/>
<dbReference type="InterPro" id="IPR002885">
    <property type="entry name" value="PPR_rpt"/>
</dbReference>
<protein>
    <submittedName>
        <fullName evidence="5">Pentatricopeptide repeat-containing protein At1g74900, mitochondrial-like</fullName>
    </submittedName>
</protein>
<feature type="repeat" description="PPR" evidence="3">
    <location>
        <begin position="108"/>
        <end position="143"/>
    </location>
</feature>